<dbReference type="Pfam" id="PF13843">
    <property type="entry name" value="DDE_Tnp_1_7"/>
    <property type="match status" value="1"/>
</dbReference>
<evidence type="ECO:0000313" key="3">
    <source>
        <dbReference type="EMBL" id="GFS00337.1"/>
    </source>
</evidence>
<protein>
    <submittedName>
        <fullName evidence="3">PiggyBac transposable element-derived protein 5</fullName>
    </submittedName>
</protein>
<accession>A0AAV4HT29</accession>
<name>A0AAV4HT29_9GAST</name>
<evidence type="ECO:0000259" key="2">
    <source>
        <dbReference type="Pfam" id="PF13843"/>
    </source>
</evidence>
<organism evidence="3 4">
    <name type="scientific">Elysia marginata</name>
    <dbReference type="NCBI Taxonomy" id="1093978"/>
    <lineage>
        <taxon>Eukaryota</taxon>
        <taxon>Metazoa</taxon>
        <taxon>Spiralia</taxon>
        <taxon>Lophotrochozoa</taxon>
        <taxon>Mollusca</taxon>
        <taxon>Gastropoda</taxon>
        <taxon>Heterobranchia</taxon>
        <taxon>Euthyneura</taxon>
        <taxon>Panpulmonata</taxon>
        <taxon>Sacoglossa</taxon>
        <taxon>Placobranchoidea</taxon>
        <taxon>Plakobranchidae</taxon>
        <taxon>Elysia</taxon>
    </lineage>
</organism>
<dbReference type="Proteomes" id="UP000762676">
    <property type="component" value="Unassembled WGS sequence"/>
</dbReference>
<feature type="compositionally biased region" description="Polar residues" evidence="1">
    <location>
        <begin position="63"/>
        <end position="75"/>
    </location>
</feature>
<dbReference type="InterPro" id="IPR042423">
    <property type="entry name" value="PGBD5"/>
</dbReference>
<dbReference type="AlphaFoldDB" id="A0AAV4HT29"/>
<feature type="region of interest" description="Disordered" evidence="1">
    <location>
        <begin position="254"/>
        <end position="281"/>
    </location>
</feature>
<dbReference type="GO" id="GO:0098038">
    <property type="term" value="P:non-replicative DNA transposition"/>
    <property type="evidence" value="ECO:0007669"/>
    <property type="project" value="InterPro"/>
</dbReference>
<comment type="caution">
    <text evidence="3">The sequence shown here is derived from an EMBL/GenBank/DDBJ whole genome shotgun (WGS) entry which is preliminary data.</text>
</comment>
<feature type="compositionally biased region" description="Low complexity" evidence="1">
    <location>
        <begin position="269"/>
        <end position="279"/>
    </location>
</feature>
<evidence type="ECO:0000313" key="4">
    <source>
        <dbReference type="Proteomes" id="UP000762676"/>
    </source>
</evidence>
<reference evidence="3 4" key="1">
    <citation type="journal article" date="2021" name="Elife">
        <title>Chloroplast acquisition without the gene transfer in kleptoplastic sea slugs, Plakobranchus ocellatus.</title>
        <authorList>
            <person name="Maeda T."/>
            <person name="Takahashi S."/>
            <person name="Yoshida T."/>
            <person name="Shimamura S."/>
            <person name="Takaki Y."/>
            <person name="Nagai Y."/>
            <person name="Toyoda A."/>
            <person name="Suzuki Y."/>
            <person name="Arimoto A."/>
            <person name="Ishii H."/>
            <person name="Satoh N."/>
            <person name="Nishiyama T."/>
            <person name="Hasebe M."/>
            <person name="Maruyama T."/>
            <person name="Minagawa J."/>
            <person name="Obokata J."/>
            <person name="Shigenobu S."/>
        </authorList>
    </citation>
    <scope>NUCLEOTIDE SEQUENCE [LARGE SCALE GENOMIC DNA]</scope>
</reference>
<gene>
    <name evidence="3" type="ORF">ElyMa_006396600</name>
</gene>
<proteinExistence type="predicted"/>
<feature type="domain" description="PiggyBac transposable element-derived protein" evidence="2">
    <location>
        <begin position="323"/>
        <end position="386"/>
    </location>
</feature>
<keyword evidence="4" id="KW-1185">Reference proteome</keyword>
<dbReference type="GO" id="GO:0004803">
    <property type="term" value="F:transposase activity"/>
    <property type="evidence" value="ECO:0007669"/>
    <property type="project" value="InterPro"/>
</dbReference>
<dbReference type="InterPro" id="IPR029526">
    <property type="entry name" value="PGBD"/>
</dbReference>
<dbReference type="PANTHER" id="PTHR28576">
    <property type="entry name" value="PIGGYBAC TRANSPOSABLE ELEMENT-DERIVED PROTEIN 5"/>
    <property type="match status" value="1"/>
</dbReference>
<dbReference type="EMBL" id="BMAT01012843">
    <property type="protein sequence ID" value="GFS00337.1"/>
    <property type="molecule type" value="Genomic_DNA"/>
</dbReference>
<evidence type="ECO:0000256" key="1">
    <source>
        <dbReference type="SAM" id="MobiDB-lite"/>
    </source>
</evidence>
<dbReference type="GO" id="GO:0005634">
    <property type="term" value="C:nucleus"/>
    <property type="evidence" value="ECO:0007669"/>
    <property type="project" value="TreeGrafter"/>
</dbReference>
<sequence>MCDMVSQAIQICELQSQPSSPIYVIDEPIAFDALLSPYPLGYDVNTSARYYVPDDTKEGIITNTVNDNQPPSSTDTNDDAEGCDVDTKPKLSNNVDESESMTFDMLLKKSLSSIINTTAEASDDSKITYGDGTVTNVSTADINTSDAIPSYTLLTHVGPSAGRRALIHNPKLRPTMEQLLREIFKKNLTTNDDGLILNKPKLFQVKYADPAIQKRNEDLSIGTGTLEFIADKNNLRPGRLLDFYKEIHQLTLKSPNLSDDEGESECRSSRPGSSSTARSTLAEELDLDLDREWSGELVDFAENLDPFTDFAGPIPHLPVDSKPVDYFQLFFPDSLLETFVEETNRYANQQQAAKDIDKYWKAVTLMDIRRYIYTLITFRHHQVPELKIDLV</sequence>
<dbReference type="PANTHER" id="PTHR28576:SF2">
    <property type="entry name" value="PIGGYBAC TRANSPOSABLE ELEMENT-DERIVED PROTEIN 5"/>
    <property type="match status" value="1"/>
</dbReference>
<feature type="region of interest" description="Disordered" evidence="1">
    <location>
        <begin position="63"/>
        <end position="96"/>
    </location>
</feature>